<dbReference type="Pfam" id="PF01520">
    <property type="entry name" value="Amidase_3"/>
    <property type="match status" value="1"/>
</dbReference>
<dbReference type="GO" id="GO:0009253">
    <property type="term" value="P:peptidoglycan catabolic process"/>
    <property type="evidence" value="ECO:0007669"/>
    <property type="project" value="InterPro"/>
</dbReference>
<dbReference type="EnsemblBacteria" id="AAF12678">
    <property type="protein sequence ID" value="AAF12678"/>
    <property type="gene ID" value="DR_C0013"/>
</dbReference>
<dbReference type="HOGENOM" id="CLU_1298094_0_0_0"/>
<keyword evidence="1" id="KW-0378">Hydrolase</keyword>
<dbReference type="EMBL" id="AE001827">
    <property type="protein sequence ID" value="AAF12678.1"/>
    <property type="molecule type" value="Genomic_DNA"/>
</dbReference>
<dbReference type="SUPFAM" id="SSF53187">
    <property type="entry name" value="Zn-dependent exopeptidases"/>
    <property type="match status" value="1"/>
</dbReference>
<organism evidence="3 4">
    <name type="scientific">Deinococcus radiodurans (strain ATCC 13939 / DSM 20539 / JCM 16871 / CCUG 27074 / LMG 4051 / NBRC 15346 / NCIMB 9279 / VKM B-1422 / R1)</name>
    <dbReference type="NCBI Taxonomy" id="243230"/>
    <lineage>
        <taxon>Bacteria</taxon>
        <taxon>Thermotogati</taxon>
        <taxon>Deinococcota</taxon>
        <taxon>Deinococci</taxon>
        <taxon>Deinococcales</taxon>
        <taxon>Deinococcaceae</taxon>
        <taxon>Deinococcus</taxon>
    </lineage>
</organism>
<proteinExistence type="predicted"/>
<dbReference type="GO" id="GO:0030288">
    <property type="term" value="C:outer membrane-bounded periplasmic space"/>
    <property type="evidence" value="ECO:0000318"/>
    <property type="project" value="GO_Central"/>
</dbReference>
<dbReference type="InterPro" id="IPR002508">
    <property type="entry name" value="MurNAc-LAA_cat"/>
</dbReference>
<evidence type="ECO:0000256" key="1">
    <source>
        <dbReference type="ARBA" id="ARBA00022801"/>
    </source>
</evidence>
<geneLocation type="plasmid" evidence="3 4">
    <name>CP1</name>
</geneLocation>
<dbReference type="Gene3D" id="3.40.630.40">
    <property type="entry name" value="Zn-dependent exopeptidases"/>
    <property type="match status" value="1"/>
</dbReference>
<dbReference type="PIR" id="C75636">
    <property type="entry name" value="C75636"/>
</dbReference>
<gene>
    <name evidence="3" type="ordered locus">DR_C0013</name>
</gene>
<accession>Q9RZH2</accession>
<evidence type="ECO:0000313" key="4">
    <source>
        <dbReference type="Proteomes" id="UP000002524"/>
    </source>
</evidence>
<keyword evidence="3" id="KW-0614">Plasmid</keyword>
<dbReference type="InterPro" id="IPR050695">
    <property type="entry name" value="N-acetylmuramoyl_amidase_3"/>
</dbReference>
<dbReference type="AlphaFoldDB" id="Q9RZH2"/>
<protein>
    <submittedName>
        <fullName evidence="3">N-acetylmuramoyl-L-alanine amidase, putative</fullName>
    </submittedName>
</protein>
<dbReference type="GO" id="GO:0043093">
    <property type="term" value="P:FtsZ-dependent cytokinesis"/>
    <property type="evidence" value="ECO:0000318"/>
    <property type="project" value="GO_Central"/>
</dbReference>
<dbReference type="KEGG" id="dra:DR_C0013"/>
<reference evidence="3 4" key="1">
    <citation type="journal article" date="1999" name="Science">
        <title>Genome sequence of the radioresistant bacterium Deinococcus radiodurans R1.</title>
        <authorList>
            <person name="White O."/>
            <person name="Eisen J.A."/>
            <person name="Heidelberg J.F."/>
            <person name="Hickey E.K."/>
            <person name="Peterson J.D."/>
            <person name="Dodson R.J."/>
            <person name="Haft D.H."/>
            <person name="Gwinn M.L."/>
            <person name="Nelson W.C."/>
            <person name="Richardson D.L."/>
            <person name="Moffat K.S."/>
            <person name="Qin H."/>
            <person name="Jiang L."/>
            <person name="Pamphile W."/>
            <person name="Crosby M."/>
            <person name="Shen M."/>
            <person name="Vamathevan J.J."/>
            <person name="Lam P."/>
            <person name="McDonald L."/>
            <person name="Utterback T."/>
            <person name="Zalewski C."/>
            <person name="Makarova K.S."/>
            <person name="Aravind L."/>
            <person name="Daly M.J."/>
            <person name="Minton K.W."/>
            <person name="Fleischmann R.D."/>
            <person name="Ketchum K.A."/>
            <person name="Nelson K.E."/>
            <person name="Salzberg S."/>
            <person name="Smith H.O."/>
            <person name="Venter J.C."/>
            <person name="Fraser C.M."/>
        </authorList>
    </citation>
    <scope>NUCLEOTIDE SEQUENCE [LARGE SCALE GENOMIC DNA]</scope>
    <source>
        <strain evidence="4">ATCC 13939 / DSM 20539 / JCM 16871 / LMG 4051 / NBRC 15346 / NCIMB 9279 / R1 / VKM B-1422</strain>
        <plasmid evidence="4">Plasmid CP1</plasmid>
    </source>
</reference>
<dbReference type="GO" id="GO:0008745">
    <property type="term" value="F:N-acetylmuramoyl-L-alanine amidase activity"/>
    <property type="evidence" value="ECO:0000318"/>
    <property type="project" value="GO_Central"/>
</dbReference>
<evidence type="ECO:0000313" key="3">
    <source>
        <dbReference type="EMBL" id="AAF12678.1"/>
    </source>
</evidence>
<dbReference type="PANTHER" id="PTHR30404:SF0">
    <property type="entry name" value="N-ACETYLMURAMOYL-L-ALANINE AMIDASE AMIC"/>
    <property type="match status" value="1"/>
</dbReference>
<dbReference type="InParanoid" id="Q9RZH2"/>
<dbReference type="PANTHER" id="PTHR30404">
    <property type="entry name" value="N-ACETYLMURAMOYL-L-ALANINE AMIDASE"/>
    <property type="match status" value="1"/>
</dbReference>
<feature type="domain" description="MurNAc-LAA" evidence="2">
    <location>
        <begin position="42"/>
        <end position="180"/>
    </location>
</feature>
<name>Q9RZH2_DEIRA</name>
<dbReference type="OrthoDB" id="25004at2"/>
<keyword evidence="4" id="KW-1185">Reference proteome</keyword>
<dbReference type="CDD" id="cd02696">
    <property type="entry name" value="MurNAc-LAA"/>
    <property type="match status" value="1"/>
</dbReference>
<evidence type="ECO:0000259" key="2">
    <source>
        <dbReference type="Pfam" id="PF01520"/>
    </source>
</evidence>
<sequence>MSKAYSFVRWPLRSALRTTVSTRFSLFHDPFLGKEQTMPYDVLIDPGHGGADSGAVNSKTNTLEKNLNMDSSLSVEYFLGQRGRTTKMTRTTDVDIDNYQRAYQGVREGAKIFVSVHHDSAEVGRSLVYHDNKAESIRLANKVAGYMGGISVVSMNQSPHGRLYIADFTTGPSILIEMGPTRPYTRDERIARCQLRPTPSRTSSPTTSRKLS</sequence>
<dbReference type="Proteomes" id="UP000002524">
    <property type="component" value="Plasmid CP1"/>
</dbReference>